<comment type="pathway">
    <text evidence="5 17">Amino-acid biosynthesis; L-leucine biosynthesis; L-leucine from 3-methyl-2-oxobutanoate: step 4/4.</text>
</comment>
<reference evidence="18 19" key="1">
    <citation type="journal article" date="2005" name="DNA Res.">
        <title>Complete genome sequence of the facultative anaerobic magnetotactic bacterium Magnetospirillum sp. strain AMB-1.</title>
        <authorList>
            <person name="Matsunaga T."/>
            <person name="Okamura Y."/>
            <person name="Fukuda Y."/>
            <person name="Wahyudi A.T."/>
            <person name="Murase Y."/>
            <person name="Takeyama H."/>
        </authorList>
    </citation>
    <scope>NUCLEOTIDE SEQUENCE [LARGE SCALE GENOMIC DNA]</scope>
    <source>
        <strain evidence="19">ATCC 700264 / AMB-1</strain>
    </source>
</reference>
<dbReference type="GO" id="GO:0016829">
    <property type="term" value="F:lyase activity"/>
    <property type="evidence" value="ECO:0007669"/>
    <property type="project" value="UniProtKB-KW"/>
</dbReference>
<dbReference type="InterPro" id="IPR043131">
    <property type="entry name" value="BCAT-like_N"/>
</dbReference>
<evidence type="ECO:0000256" key="12">
    <source>
        <dbReference type="ARBA" id="ARBA00048212"/>
    </source>
</evidence>
<comment type="function">
    <text evidence="2 17">Acts on leucine, isoleucine and valine.</text>
</comment>
<evidence type="ECO:0000256" key="10">
    <source>
        <dbReference type="ARBA" id="ARBA00022898"/>
    </source>
</evidence>
<sequence>MLTYMAYKCYVMQERLVIFQPPAPPLPSNWNGTTMSVLPFDDRDGFLWFDGKLVPWRDAKIHVLTHGLHYGSCVFEGERVYGGKVFKLREHSQRLIDSGRILGFEVPWTVEEIDEATMATVKANNIVDGYVRPVAWRGSEMMGVAAQTTKIRFAVATWSWPSYWSPEARMKGIRLNISTWKRPHPETAPTASKAAGLYMICTMSKHKAEGDGYEDSLMLDWRGQVAEATGANIFFVFGNELHTPTPDCFLNGITRQTVIALAKKRGITVVERAIFPEEMTKASECFLTGTAAEVTPVREIGPYTFTPGDITRQLITDYDALVRS</sequence>
<dbReference type="NCBIfam" id="NF005726">
    <property type="entry name" value="PRK07544.1"/>
    <property type="match status" value="1"/>
</dbReference>
<evidence type="ECO:0000256" key="4">
    <source>
        <dbReference type="ARBA" id="ARBA00004931"/>
    </source>
</evidence>
<dbReference type="InterPro" id="IPR018300">
    <property type="entry name" value="Aminotrans_IV_CS"/>
</dbReference>
<dbReference type="UniPathway" id="UPA00047">
    <property type="reaction ID" value="UER00058"/>
</dbReference>
<dbReference type="InterPro" id="IPR043132">
    <property type="entry name" value="BCAT-like_C"/>
</dbReference>
<dbReference type="UniPathway" id="UPA00048">
    <property type="reaction ID" value="UER00073"/>
</dbReference>
<dbReference type="KEGG" id="mag:amb0551"/>
<evidence type="ECO:0000313" key="19">
    <source>
        <dbReference type="Proteomes" id="UP000007058"/>
    </source>
</evidence>
<comment type="pathway">
    <text evidence="3 17">Amino-acid biosynthesis; L-isoleucine biosynthesis; L-isoleucine from 2-oxobutanoate: step 4/4.</text>
</comment>
<protein>
    <recommendedName>
        <fullName evidence="17">Branched-chain-amino-acid aminotransferase</fullName>
        <shortName evidence="17">BCAT</shortName>
        <ecNumber evidence="17">2.6.1.42</ecNumber>
    </recommendedName>
</protein>
<dbReference type="NCBIfam" id="NF005146">
    <property type="entry name" value="PRK06606.1"/>
    <property type="match status" value="1"/>
</dbReference>
<dbReference type="PANTHER" id="PTHR42743">
    <property type="entry name" value="AMINO-ACID AMINOTRANSFERASE"/>
    <property type="match status" value="1"/>
</dbReference>
<dbReference type="InterPro" id="IPR050571">
    <property type="entry name" value="Class-IV_PLP-Dep_Aminotrnsfr"/>
</dbReference>
<dbReference type="AlphaFoldDB" id="Q2W9X0"/>
<dbReference type="GO" id="GO:0052656">
    <property type="term" value="F:L-isoleucine-2-oxoglutarate transaminase activity"/>
    <property type="evidence" value="ECO:0007669"/>
    <property type="project" value="RHEA"/>
</dbReference>
<evidence type="ECO:0000256" key="14">
    <source>
        <dbReference type="ARBA" id="ARBA00049229"/>
    </source>
</evidence>
<gene>
    <name evidence="17" type="primary">ilvE</name>
    <name evidence="18" type="ordered locus">amb0551</name>
</gene>
<evidence type="ECO:0000256" key="16">
    <source>
        <dbReference type="RuleBase" id="RU004516"/>
    </source>
</evidence>
<name>Q2W9X0_PARM1</name>
<comment type="pathway">
    <text evidence="4 17">Amino-acid biosynthesis; L-valine biosynthesis; L-valine from pyruvate: step 4/4.</text>
</comment>
<comment type="catalytic activity">
    <reaction evidence="14 17">
        <text>L-leucine + 2-oxoglutarate = 4-methyl-2-oxopentanoate + L-glutamate</text>
        <dbReference type="Rhea" id="RHEA:18321"/>
        <dbReference type="ChEBI" id="CHEBI:16810"/>
        <dbReference type="ChEBI" id="CHEBI:17865"/>
        <dbReference type="ChEBI" id="CHEBI:29985"/>
        <dbReference type="ChEBI" id="CHEBI:57427"/>
        <dbReference type="EC" id="2.6.1.42"/>
    </reaction>
</comment>
<evidence type="ECO:0000256" key="6">
    <source>
        <dbReference type="ARBA" id="ARBA00009320"/>
    </source>
</evidence>
<evidence type="ECO:0000256" key="11">
    <source>
        <dbReference type="ARBA" id="ARBA00023304"/>
    </source>
</evidence>
<evidence type="ECO:0000256" key="13">
    <source>
        <dbReference type="ARBA" id="ARBA00048798"/>
    </source>
</evidence>
<dbReference type="FunFam" id="3.20.10.10:FF:000002">
    <property type="entry name" value="D-alanine aminotransferase"/>
    <property type="match status" value="1"/>
</dbReference>
<evidence type="ECO:0000256" key="2">
    <source>
        <dbReference type="ARBA" id="ARBA00003109"/>
    </source>
</evidence>
<evidence type="ECO:0000256" key="9">
    <source>
        <dbReference type="ARBA" id="ARBA00022679"/>
    </source>
</evidence>
<dbReference type="PROSITE" id="PS00770">
    <property type="entry name" value="AA_TRANSFER_CLASS_4"/>
    <property type="match status" value="1"/>
</dbReference>
<keyword evidence="19" id="KW-1185">Reference proteome</keyword>
<dbReference type="STRING" id="342108.amb0551"/>
<dbReference type="Gene3D" id="3.30.470.10">
    <property type="match status" value="1"/>
</dbReference>
<keyword evidence="11 17" id="KW-0100">Branched-chain amino acid biosynthesis</keyword>
<evidence type="ECO:0000256" key="8">
    <source>
        <dbReference type="ARBA" id="ARBA00022605"/>
    </source>
</evidence>
<keyword evidence="7 17" id="KW-0032">Aminotransferase</keyword>
<evidence type="ECO:0000256" key="15">
    <source>
        <dbReference type="RuleBase" id="RU004106"/>
    </source>
</evidence>
<accession>Q2W9X0</accession>
<keyword evidence="10 16" id="KW-0663">Pyridoxal phosphate</keyword>
<organism evidence="18 19">
    <name type="scientific">Paramagnetospirillum magneticum (strain ATCC 700264 / AMB-1)</name>
    <name type="common">Magnetospirillum magneticum</name>
    <dbReference type="NCBI Taxonomy" id="342108"/>
    <lineage>
        <taxon>Bacteria</taxon>
        <taxon>Pseudomonadati</taxon>
        <taxon>Pseudomonadota</taxon>
        <taxon>Alphaproteobacteria</taxon>
        <taxon>Rhodospirillales</taxon>
        <taxon>Magnetospirillaceae</taxon>
        <taxon>Paramagnetospirillum</taxon>
    </lineage>
</organism>
<dbReference type="GO" id="GO:0009099">
    <property type="term" value="P:L-valine biosynthetic process"/>
    <property type="evidence" value="ECO:0007669"/>
    <property type="project" value="UniProtKB-UniPathway"/>
</dbReference>
<evidence type="ECO:0000256" key="5">
    <source>
        <dbReference type="ARBA" id="ARBA00005072"/>
    </source>
</evidence>
<dbReference type="GO" id="GO:0009097">
    <property type="term" value="P:isoleucine biosynthetic process"/>
    <property type="evidence" value="ECO:0007669"/>
    <property type="project" value="UniProtKB-UniPathway"/>
</dbReference>
<keyword evidence="8 17" id="KW-0028">Amino-acid biosynthesis</keyword>
<dbReference type="EC" id="2.6.1.42" evidence="17"/>
<comment type="similarity">
    <text evidence="6 15">Belongs to the class-IV pyridoxal-phosphate-dependent aminotransferase family.</text>
</comment>
<dbReference type="InterPro" id="IPR005785">
    <property type="entry name" value="B_amino_transI"/>
</dbReference>
<evidence type="ECO:0000256" key="17">
    <source>
        <dbReference type="RuleBase" id="RU364094"/>
    </source>
</evidence>
<dbReference type="SUPFAM" id="SSF56752">
    <property type="entry name" value="D-aminoacid aminotransferase-like PLP-dependent enzymes"/>
    <property type="match status" value="1"/>
</dbReference>
<dbReference type="InterPro" id="IPR036038">
    <property type="entry name" value="Aminotransferase-like"/>
</dbReference>
<evidence type="ECO:0000313" key="18">
    <source>
        <dbReference type="EMBL" id="BAE49355.1"/>
    </source>
</evidence>
<comment type="cofactor">
    <cofactor evidence="1 16">
        <name>pyridoxal 5'-phosphate</name>
        <dbReference type="ChEBI" id="CHEBI:597326"/>
    </cofactor>
</comment>
<dbReference type="PANTHER" id="PTHR42743:SF11">
    <property type="entry name" value="AMINODEOXYCHORISMATE LYASE"/>
    <property type="match status" value="1"/>
</dbReference>
<comment type="catalytic activity">
    <reaction evidence="12 17">
        <text>L-valine + 2-oxoglutarate = 3-methyl-2-oxobutanoate + L-glutamate</text>
        <dbReference type="Rhea" id="RHEA:24813"/>
        <dbReference type="ChEBI" id="CHEBI:11851"/>
        <dbReference type="ChEBI" id="CHEBI:16810"/>
        <dbReference type="ChEBI" id="CHEBI:29985"/>
        <dbReference type="ChEBI" id="CHEBI:57762"/>
        <dbReference type="EC" id="2.6.1.42"/>
    </reaction>
</comment>
<evidence type="ECO:0000256" key="3">
    <source>
        <dbReference type="ARBA" id="ARBA00004824"/>
    </source>
</evidence>
<dbReference type="GO" id="GO:0005829">
    <property type="term" value="C:cytosol"/>
    <property type="evidence" value="ECO:0007669"/>
    <property type="project" value="TreeGrafter"/>
</dbReference>
<dbReference type="GO" id="GO:0052654">
    <property type="term" value="F:L-leucine-2-oxoglutarate transaminase activity"/>
    <property type="evidence" value="ECO:0007669"/>
    <property type="project" value="RHEA"/>
</dbReference>
<dbReference type="Gene3D" id="3.20.10.10">
    <property type="entry name" value="D-amino Acid Aminotransferase, subunit A, domain 2"/>
    <property type="match status" value="1"/>
</dbReference>
<dbReference type="GO" id="GO:0009098">
    <property type="term" value="P:L-leucine biosynthetic process"/>
    <property type="evidence" value="ECO:0007669"/>
    <property type="project" value="UniProtKB-UniPathway"/>
</dbReference>
<dbReference type="UniPathway" id="UPA00049">
    <property type="reaction ID" value="UER00062"/>
</dbReference>
<dbReference type="Pfam" id="PF01063">
    <property type="entry name" value="Aminotran_4"/>
    <property type="match status" value="1"/>
</dbReference>
<evidence type="ECO:0000256" key="1">
    <source>
        <dbReference type="ARBA" id="ARBA00001933"/>
    </source>
</evidence>
<proteinExistence type="inferred from homology"/>
<dbReference type="Proteomes" id="UP000007058">
    <property type="component" value="Chromosome"/>
</dbReference>
<keyword evidence="9 17" id="KW-0808">Transferase</keyword>
<evidence type="ECO:0000256" key="7">
    <source>
        <dbReference type="ARBA" id="ARBA00022576"/>
    </source>
</evidence>
<dbReference type="NCBIfam" id="TIGR01122">
    <property type="entry name" value="ilvE_I"/>
    <property type="match status" value="1"/>
</dbReference>
<dbReference type="HOGENOM" id="CLU_020844_3_1_5"/>
<keyword evidence="18" id="KW-0456">Lyase</keyword>
<comment type="catalytic activity">
    <reaction evidence="13 17">
        <text>L-isoleucine + 2-oxoglutarate = (S)-3-methyl-2-oxopentanoate + L-glutamate</text>
        <dbReference type="Rhea" id="RHEA:24801"/>
        <dbReference type="ChEBI" id="CHEBI:16810"/>
        <dbReference type="ChEBI" id="CHEBI:29985"/>
        <dbReference type="ChEBI" id="CHEBI:35146"/>
        <dbReference type="ChEBI" id="CHEBI:58045"/>
        <dbReference type="EC" id="2.6.1.42"/>
    </reaction>
</comment>
<dbReference type="GO" id="GO:0052655">
    <property type="term" value="F:L-valine-2-oxoglutarate transaminase activity"/>
    <property type="evidence" value="ECO:0007669"/>
    <property type="project" value="RHEA"/>
</dbReference>
<dbReference type="EMBL" id="AP007255">
    <property type="protein sequence ID" value="BAE49355.1"/>
    <property type="molecule type" value="Genomic_DNA"/>
</dbReference>
<dbReference type="InterPro" id="IPR001544">
    <property type="entry name" value="Aminotrans_IV"/>
</dbReference>